<dbReference type="SUPFAM" id="SSF57701">
    <property type="entry name" value="Zn2/Cys6 DNA-binding domain"/>
    <property type="match status" value="1"/>
</dbReference>
<dbReference type="PANTHER" id="PTHR47840">
    <property type="entry name" value="ZN(II)2CYS6 TRANSCRIPTION FACTOR (EUROFUNG)-RELATED"/>
    <property type="match status" value="1"/>
</dbReference>
<dbReference type="EMBL" id="KV878593">
    <property type="protein sequence ID" value="OJJ55199.1"/>
    <property type="molecule type" value="Genomic_DNA"/>
</dbReference>
<dbReference type="CDD" id="cd00067">
    <property type="entry name" value="GAL4"/>
    <property type="match status" value="1"/>
</dbReference>
<dbReference type="Proteomes" id="UP000184356">
    <property type="component" value="Unassembled WGS sequence"/>
</dbReference>
<dbReference type="AlphaFoldDB" id="A0A1L9T6X8"/>
<dbReference type="InterPro" id="IPR036864">
    <property type="entry name" value="Zn2-C6_fun-type_DNA-bd_sf"/>
</dbReference>
<dbReference type="GeneID" id="63758854"/>
<evidence type="ECO:0000256" key="4">
    <source>
        <dbReference type="ARBA" id="ARBA00023242"/>
    </source>
</evidence>
<keyword evidence="7" id="KW-1185">Reference proteome</keyword>
<evidence type="ECO:0000256" key="2">
    <source>
        <dbReference type="ARBA" id="ARBA00023125"/>
    </source>
</evidence>
<keyword evidence="3" id="KW-0804">Transcription</keyword>
<dbReference type="OrthoDB" id="5392779at2759"/>
<dbReference type="STRING" id="1036612.A0A1L9T6X8"/>
<dbReference type="GO" id="GO:0003677">
    <property type="term" value="F:DNA binding"/>
    <property type="evidence" value="ECO:0007669"/>
    <property type="project" value="UniProtKB-KW"/>
</dbReference>
<evidence type="ECO:0000256" key="1">
    <source>
        <dbReference type="ARBA" id="ARBA00023015"/>
    </source>
</evidence>
<dbReference type="GO" id="GO:0000981">
    <property type="term" value="F:DNA-binding transcription factor activity, RNA polymerase II-specific"/>
    <property type="evidence" value="ECO:0007669"/>
    <property type="project" value="InterPro"/>
</dbReference>
<accession>A0A1L9T6X8</accession>
<organism evidence="6 7">
    <name type="scientific">Aspergillus sydowii CBS 593.65</name>
    <dbReference type="NCBI Taxonomy" id="1036612"/>
    <lineage>
        <taxon>Eukaryota</taxon>
        <taxon>Fungi</taxon>
        <taxon>Dikarya</taxon>
        <taxon>Ascomycota</taxon>
        <taxon>Pezizomycotina</taxon>
        <taxon>Eurotiomycetes</taxon>
        <taxon>Eurotiomycetidae</taxon>
        <taxon>Eurotiales</taxon>
        <taxon>Aspergillaceae</taxon>
        <taxon>Aspergillus</taxon>
        <taxon>Aspergillus subgen. Nidulantes</taxon>
    </lineage>
</organism>
<dbReference type="Gene3D" id="4.10.240.10">
    <property type="entry name" value="Zn(2)-C6 fungal-type DNA-binding domain"/>
    <property type="match status" value="1"/>
</dbReference>
<dbReference type="InterPro" id="IPR001138">
    <property type="entry name" value="Zn2Cys6_DnaBD"/>
</dbReference>
<feature type="domain" description="Zn(2)-C6 fungal-type" evidence="5">
    <location>
        <begin position="9"/>
        <end position="55"/>
    </location>
</feature>
<dbReference type="VEuPathDB" id="FungiDB:ASPSYDRAFT_159010"/>
<protein>
    <recommendedName>
        <fullName evidence="5">Zn(2)-C6 fungal-type domain-containing protein</fullName>
    </recommendedName>
</protein>
<dbReference type="CDD" id="cd12148">
    <property type="entry name" value="fungal_TF_MHR"/>
    <property type="match status" value="1"/>
</dbReference>
<keyword evidence="2" id="KW-0238">DNA-binding</keyword>
<reference evidence="7" key="1">
    <citation type="journal article" date="2017" name="Genome Biol.">
        <title>Comparative genomics reveals high biological diversity and specific adaptations in the industrially and medically important fungal genus Aspergillus.</title>
        <authorList>
            <person name="de Vries R.P."/>
            <person name="Riley R."/>
            <person name="Wiebenga A."/>
            <person name="Aguilar-Osorio G."/>
            <person name="Amillis S."/>
            <person name="Uchima C.A."/>
            <person name="Anderluh G."/>
            <person name="Asadollahi M."/>
            <person name="Askin M."/>
            <person name="Barry K."/>
            <person name="Battaglia E."/>
            <person name="Bayram O."/>
            <person name="Benocci T."/>
            <person name="Braus-Stromeyer S.A."/>
            <person name="Caldana C."/>
            <person name="Canovas D."/>
            <person name="Cerqueira G.C."/>
            <person name="Chen F."/>
            <person name="Chen W."/>
            <person name="Choi C."/>
            <person name="Clum A."/>
            <person name="Dos Santos R.A."/>
            <person name="Damasio A.R."/>
            <person name="Diallinas G."/>
            <person name="Emri T."/>
            <person name="Fekete E."/>
            <person name="Flipphi M."/>
            <person name="Freyberg S."/>
            <person name="Gallo A."/>
            <person name="Gournas C."/>
            <person name="Habgood R."/>
            <person name="Hainaut M."/>
            <person name="Harispe M.L."/>
            <person name="Henrissat B."/>
            <person name="Hilden K.S."/>
            <person name="Hope R."/>
            <person name="Hossain A."/>
            <person name="Karabika E."/>
            <person name="Karaffa L."/>
            <person name="Karanyi Z."/>
            <person name="Krasevec N."/>
            <person name="Kuo A."/>
            <person name="Kusch H."/>
            <person name="LaButti K."/>
            <person name="Lagendijk E.L."/>
            <person name="Lapidus A."/>
            <person name="Levasseur A."/>
            <person name="Lindquist E."/>
            <person name="Lipzen A."/>
            <person name="Logrieco A.F."/>
            <person name="MacCabe A."/>
            <person name="Maekelae M.R."/>
            <person name="Malavazi I."/>
            <person name="Melin P."/>
            <person name="Meyer V."/>
            <person name="Mielnichuk N."/>
            <person name="Miskei M."/>
            <person name="Molnar A.P."/>
            <person name="Mule G."/>
            <person name="Ngan C.Y."/>
            <person name="Orejas M."/>
            <person name="Orosz E."/>
            <person name="Ouedraogo J.P."/>
            <person name="Overkamp K.M."/>
            <person name="Park H.-S."/>
            <person name="Perrone G."/>
            <person name="Piumi F."/>
            <person name="Punt P.J."/>
            <person name="Ram A.F."/>
            <person name="Ramon A."/>
            <person name="Rauscher S."/>
            <person name="Record E."/>
            <person name="Riano-Pachon D.M."/>
            <person name="Robert V."/>
            <person name="Roehrig J."/>
            <person name="Ruller R."/>
            <person name="Salamov A."/>
            <person name="Salih N.S."/>
            <person name="Samson R.A."/>
            <person name="Sandor E."/>
            <person name="Sanguinetti M."/>
            <person name="Schuetze T."/>
            <person name="Sepcic K."/>
            <person name="Shelest E."/>
            <person name="Sherlock G."/>
            <person name="Sophianopoulou V."/>
            <person name="Squina F.M."/>
            <person name="Sun H."/>
            <person name="Susca A."/>
            <person name="Todd R.B."/>
            <person name="Tsang A."/>
            <person name="Unkles S.E."/>
            <person name="van de Wiele N."/>
            <person name="van Rossen-Uffink D."/>
            <person name="Oliveira J.V."/>
            <person name="Vesth T.C."/>
            <person name="Visser J."/>
            <person name="Yu J.-H."/>
            <person name="Zhou M."/>
            <person name="Andersen M.R."/>
            <person name="Archer D.B."/>
            <person name="Baker S.E."/>
            <person name="Benoit I."/>
            <person name="Brakhage A.A."/>
            <person name="Braus G.H."/>
            <person name="Fischer R."/>
            <person name="Frisvad J.C."/>
            <person name="Goldman G.H."/>
            <person name="Houbraken J."/>
            <person name="Oakley B."/>
            <person name="Pocsi I."/>
            <person name="Scazzocchio C."/>
            <person name="Seiboth B."/>
            <person name="vanKuyk P.A."/>
            <person name="Wortman J."/>
            <person name="Dyer P.S."/>
            <person name="Grigoriev I.V."/>
        </authorList>
    </citation>
    <scope>NUCLEOTIDE SEQUENCE [LARGE SCALE GENOMIC DNA]</scope>
    <source>
        <strain evidence="7">CBS 593.65</strain>
    </source>
</reference>
<dbReference type="GO" id="GO:0008270">
    <property type="term" value="F:zinc ion binding"/>
    <property type="evidence" value="ECO:0007669"/>
    <property type="project" value="InterPro"/>
</dbReference>
<dbReference type="RefSeq" id="XP_040699005.1">
    <property type="nucleotide sequence ID" value="XM_040842781.1"/>
</dbReference>
<proteinExistence type="predicted"/>
<evidence type="ECO:0000313" key="7">
    <source>
        <dbReference type="Proteomes" id="UP000184356"/>
    </source>
</evidence>
<evidence type="ECO:0000259" key="5">
    <source>
        <dbReference type="SMART" id="SM00066"/>
    </source>
</evidence>
<dbReference type="SMART" id="SM00066">
    <property type="entry name" value="GAL4"/>
    <property type="match status" value="1"/>
</dbReference>
<name>A0A1L9T6X8_9EURO</name>
<keyword evidence="4" id="KW-0539">Nucleus</keyword>
<gene>
    <name evidence="6" type="ORF">ASPSYDRAFT_159010</name>
</gene>
<evidence type="ECO:0000313" key="6">
    <source>
        <dbReference type="EMBL" id="OJJ55199.1"/>
    </source>
</evidence>
<dbReference type="PANTHER" id="PTHR47840:SF4">
    <property type="entry name" value="ZN(II)2CYS6 TRANSCRIPTION FACTOR (EUROFUNG)"/>
    <property type="match status" value="1"/>
</dbReference>
<sequence length="608" mass="67763">MAAERRKVRKDTRNCWECKRRKVRCIFTADHAVCNNCRRRGTACIGQELPDHAAPSDSTNQVEARLERHISAPSDRVTGKYDALCRELVAAWPSEHDLNVIASLPTGLSMPLYLRACSPYPIAPDKEPPSPREMLQLPPPGSHPVLVARSLMLLGTFLQSVVPSAFHKLGALGDSYREMMASAVDRAIRLVTTNDELIGFVEALQCILLEVMYQNHAGHLHRAWMAVRRATATAQLMGIHQSRNSPYLKFLEPATRAAFDPDYICFRLIQMDRYLSLMLGLPQTPLEGRFVIPKDLSTFDPVARLERLQCEVSGRIAQRTSADINDISKTRETDKILQDAAAQMPPQWWLIPAFTNESEIVSDTMRLMVQFTQHHLLARLHLPYLLHCSPDNNNVYDYSRITAVNASRELLSRYVVFRTVNPAHFYCRGCDFLAFVATTIMCLAHISFRSHIGGSGSGSVYNFLMHSRPTDRGMMERTSEIIESMARESSSDAIAPKLTNIIRHLLDVEANAANGAIYCTSSSSGEGEGGEIAGSLTDKALHVHIPYFGTINFEHGSVSSGHLANESINDPTLSGMDDWDLQGIDLALFDSLFRGIELPDTDIGNTWP</sequence>
<keyword evidence="1" id="KW-0805">Transcription regulation</keyword>
<evidence type="ECO:0000256" key="3">
    <source>
        <dbReference type="ARBA" id="ARBA00023163"/>
    </source>
</evidence>